<gene>
    <name evidence="2" type="ORF">C8A01DRAFT_15676</name>
</gene>
<protein>
    <submittedName>
        <fullName evidence="2">Uncharacterized protein</fullName>
    </submittedName>
</protein>
<evidence type="ECO:0000313" key="2">
    <source>
        <dbReference type="EMBL" id="KAK4040419.1"/>
    </source>
</evidence>
<sequence>MKFFGLPLAILTALQLQYAAADMYIYQSQDTMSGTGADIYNFFTGHPSCNDVNSATNYMGRDDVSGRRSGVNCDGSGCWNGNPNDITRLEMNTKFGHMTIYKDRGWKMYDGDRVMGYCKASRDDDFLCGPWGRSGFMLFYCQTSVM</sequence>
<proteinExistence type="predicted"/>
<evidence type="ECO:0000256" key="1">
    <source>
        <dbReference type="SAM" id="SignalP"/>
    </source>
</evidence>
<dbReference type="Proteomes" id="UP001303115">
    <property type="component" value="Unassembled WGS sequence"/>
</dbReference>
<comment type="caution">
    <text evidence="2">The sequence shown here is derived from an EMBL/GenBank/DDBJ whole genome shotgun (WGS) entry which is preliminary data.</text>
</comment>
<keyword evidence="3" id="KW-1185">Reference proteome</keyword>
<keyword evidence="1" id="KW-0732">Signal</keyword>
<reference evidence="3" key="1">
    <citation type="journal article" date="2023" name="Mol. Phylogenet. Evol.">
        <title>Genome-scale phylogeny and comparative genomics of the fungal order Sordariales.</title>
        <authorList>
            <person name="Hensen N."/>
            <person name="Bonometti L."/>
            <person name="Westerberg I."/>
            <person name="Brannstrom I.O."/>
            <person name="Guillou S."/>
            <person name="Cros-Aarteil S."/>
            <person name="Calhoun S."/>
            <person name="Haridas S."/>
            <person name="Kuo A."/>
            <person name="Mondo S."/>
            <person name="Pangilinan J."/>
            <person name="Riley R."/>
            <person name="LaButti K."/>
            <person name="Andreopoulos B."/>
            <person name="Lipzen A."/>
            <person name="Chen C."/>
            <person name="Yan M."/>
            <person name="Daum C."/>
            <person name="Ng V."/>
            <person name="Clum A."/>
            <person name="Steindorff A."/>
            <person name="Ohm R.A."/>
            <person name="Martin F."/>
            <person name="Silar P."/>
            <person name="Natvig D.O."/>
            <person name="Lalanne C."/>
            <person name="Gautier V."/>
            <person name="Ament-Velasquez S.L."/>
            <person name="Kruys A."/>
            <person name="Hutchinson M.I."/>
            <person name="Powell A.J."/>
            <person name="Barry K."/>
            <person name="Miller A.N."/>
            <person name="Grigoriev I.V."/>
            <person name="Debuchy R."/>
            <person name="Gladieux P."/>
            <person name="Hiltunen Thoren M."/>
            <person name="Johannesson H."/>
        </authorList>
    </citation>
    <scope>NUCLEOTIDE SEQUENCE [LARGE SCALE GENOMIC DNA]</scope>
    <source>
        <strain evidence="3">CBS 284.82</strain>
    </source>
</reference>
<dbReference type="AlphaFoldDB" id="A0AAN6PG70"/>
<evidence type="ECO:0000313" key="3">
    <source>
        <dbReference type="Proteomes" id="UP001303115"/>
    </source>
</evidence>
<accession>A0AAN6PG70</accession>
<organism evidence="2 3">
    <name type="scientific">Parachaetomium inaequale</name>
    <dbReference type="NCBI Taxonomy" id="2588326"/>
    <lineage>
        <taxon>Eukaryota</taxon>
        <taxon>Fungi</taxon>
        <taxon>Dikarya</taxon>
        <taxon>Ascomycota</taxon>
        <taxon>Pezizomycotina</taxon>
        <taxon>Sordariomycetes</taxon>
        <taxon>Sordariomycetidae</taxon>
        <taxon>Sordariales</taxon>
        <taxon>Chaetomiaceae</taxon>
        <taxon>Parachaetomium</taxon>
    </lineage>
</organism>
<name>A0AAN6PG70_9PEZI</name>
<dbReference type="EMBL" id="MU854377">
    <property type="protein sequence ID" value="KAK4040419.1"/>
    <property type="molecule type" value="Genomic_DNA"/>
</dbReference>
<feature type="signal peptide" evidence="1">
    <location>
        <begin position="1"/>
        <end position="21"/>
    </location>
</feature>
<feature type="chain" id="PRO_5042926184" evidence="1">
    <location>
        <begin position="22"/>
        <end position="146"/>
    </location>
</feature>